<evidence type="ECO:0000313" key="9">
    <source>
        <dbReference type="EMBL" id="GGW90358.1"/>
    </source>
</evidence>
<protein>
    <recommendedName>
        <fullName evidence="11">Branched-chain amino acid ABC transporter permease</fullName>
    </recommendedName>
</protein>
<evidence type="ECO:0000256" key="2">
    <source>
        <dbReference type="ARBA" id="ARBA00010735"/>
    </source>
</evidence>
<dbReference type="GO" id="GO:0005886">
    <property type="term" value="C:plasma membrane"/>
    <property type="evidence" value="ECO:0007669"/>
    <property type="project" value="UniProtKB-SubCell"/>
</dbReference>
<keyword evidence="3" id="KW-0813">Transport</keyword>
<dbReference type="AlphaFoldDB" id="A0A918MZM1"/>
<keyword evidence="10" id="KW-1185">Reference proteome</keyword>
<dbReference type="Proteomes" id="UP000608345">
    <property type="component" value="Unassembled WGS sequence"/>
</dbReference>
<evidence type="ECO:0000256" key="5">
    <source>
        <dbReference type="ARBA" id="ARBA00022692"/>
    </source>
</evidence>
<evidence type="ECO:0000256" key="1">
    <source>
        <dbReference type="ARBA" id="ARBA00004651"/>
    </source>
</evidence>
<name>A0A918MZM1_9BURK</name>
<dbReference type="EMBL" id="BMYS01000015">
    <property type="protein sequence ID" value="GGW90358.1"/>
    <property type="molecule type" value="Genomic_DNA"/>
</dbReference>
<evidence type="ECO:0000313" key="10">
    <source>
        <dbReference type="Proteomes" id="UP000608345"/>
    </source>
</evidence>
<dbReference type="PANTHER" id="PTHR34979:SF1">
    <property type="entry name" value="INNER MEMBRANE PROTEIN YGAZ"/>
    <property type="match status" value="1"/>
</dbReference>
<dbReference type="PANTHER" id="PTHR34979">
    <property type="entry name" value="INNER MEMBRANE PROTEIN YGAZ"/>
    <property type="match status" value="1"/>
</dbReference>
<feature type="transmembrane region" description="Helical" evidence="8">
    <location>
        <begin position="190"/>
        <end position="223"/>
    </location>
</feature>
<feature type="transmembrane region" description="Helical" evidence="8">
    <location>
        <begin position="166"/>
        <end position="184"/>
    </location>
</feature>
<comment type="caution">
    <text evidence="9">The sequence shown here is derived from an EMBL/GenBank/DDBJ whole genome shotgun (WGS) entry which is preliminary data.</text>
</comment>
<organism evidence="9 10">
    <name type="scientific">Advenella faeciporci</name>
    <dbReference type="NCBI Taxonomy" id="797535"/>
    <lineage>
        <taxon>Bacteria</taxon>
        <taxon>Pseudomonadati</taxon>
        <taxon>Pseudomonadota</taxon>
        <taxon>Betaproteobacteria</taxon>
        <taxon>Burkholderiales</taxon>
        <taxon>Alcaligenaceae</taxon>
    </lineage>
</organism>
<accession>A0A918MZM1</accession>
<keyword evidence="4" id="KW-1003">Cell membrane</keyword>
<proteinExistence type="inferred from homology"/>
<gene>
    <name evidence="9" type="ORF">GCM10011450_20770</name>
</gene>
<comment type="similarity">
    <text evidence="2">Belongs to the AzlC family.</text>
</comment>
<dbReference type="RefSeq" id="WP_189385428.1">
    <property type="nucleotide sequence ID" value="NZ_BAABFY010000050.1"/>
</dbReference>
<sequence>MSQLNYFGRGLRAGLPIMLGYIPVAMAFGIAGASLGLSAWELIATSLIVYAGAGQFFILASLQLGTPLVTMVLLVTLLNARHLLYGPIIEKYLPKGLKNRLVKAFYLTDEVFATCYVGMGKVENAARGSWYMGLGILAWLSWATGTAIGVFAGDELLKAFPVVEKTLGFALPAMFVAVTVQSIQPPMLKAMAAGVVITIGVVSLGFPTLAILVGAFGACLFYTPGDDNAKV</sequence>
<feature type="transmembrane region" description="Helical" evidence="8">
    <location>
        <begin position="56"/>
        <end position="80"/>
    </location>
</feature>
<keyword evidence="5 8" id="KW-0812">Transmembrane</keyword>
<keyword evidence="7 8" id="KW-0472">Membrane</keyword>
<dbReference type="InterPro" id="IPR011606">
    <property type="entry name" value="Brnchd-chn_aa_trnsp_permease"/>
</dbReference>
<evidence type="ECO:0000256" key="6">
    <source>
        <dbReference type="ARBA" id="ARBA00022989"/>
    </source>
</evidence>
<reference evidence="9" key="2">
    <citation type="submission" date="2020-09" db="EMBL/GenBank/DDBJ databases">
        <authorList>
            <person name="Sun Q."/>
            <person name="Kim S."/>
        </authorList>
    </citation>
    <scope>NUCLEOTIDE SEQUENCE</scope>
    <source>
        <strain evidence="9">KCTC 23732</strain>
    </source>
</reference>
<evidence type="ECO:0000256" key="7">
    <source>
        <dbReference type="ARBA" id="ARBA00023136"/>
    </source>
</evidence>
<reference evidence="9" key="1">
    <citation type="journal article" date="2014" name="Int. J. Syst. Evol. Microbiol.">
        <title>Complete genome sequence of Corynebacterium casei LMG S-19264T (=DSM 44701T), isolated from a smear-ripened cheese.</title>
        <authorList>
            <consortium name="US DOE Joint Genome Institute (JGI-PGF)"/>
            <person name="Walter F."/>
            <person name="Albersmeier A."/>
            <person name="Kalinowski J."/>
            <person name="Ruckert C."/>
        </authorList>
    </citation>
    <scope>NUCLEOTIDE SEQUENCE</scope>
    <source>
        <strain evidence="9">KCTC 23732</strain>
    </source>
</reference>
<comment type="subcellular location">
    <subcellularLocation>
        <location evidence="1">Cell membrane</location>
        <topology evidence="1">Multi-pass membrane protein</topology>
    </subcellularLocation>
</comment>
<evidence type="ECO:0000256" key="3">
    <source>
        <dbReference type="ARBA" id="ARBA00022448"/>
    </source>
</evidence>
<keyword evidence="6 8" id="KW-1133">Transmembrane helix</keyword>
<evidence type="ECO:0000256" key="4">
    <source>
        <dbReference type="ARBA" id="ARBA00022475"/>
    </source>
</evidence>
<evidence type="ECO:0008006" key="11">
    <source>
        <dbReference type="Google" id="ProtNLM"/>
    </source>
</evidence>
<evidence type="ECO:0000256" key="8">
    <source>
        <dbReference type="SAM" id="Phobius"/>
    </source>
</evidence>
<dbReference type="GO" id="GO:1903785">
    <property type="term" value="P:L-valine transmembrane transport"/>
    <property type="evidence" value="ECO:0007669"/>
    <property type="project" value="TreeGrafter"/>
</dbReference>
<feature type="transmembrane region" description="Helical" evidence="8">
    <location>
        <begin position="21"/>
        <end position="50"/>
    </location>
</feature>
<feature type="transmembrane region" description="Helical" evidence="8">
    <location>
        <begin position="131"/>
        <end position="154"/>
    </location>
</feature>
<dbReference type="Pfam" id="PF03591">
    <property type="entry name" value="AzlC"/>
    <property type="match status" value="1"/>
</dbReference>